<evidence type="ECO:0000313" key="5">
    <source>
        <dbReference type="EMBL" id="MQY08399.1"/>
    </source>
</evidence>
<protein>
    <recommendedName>
        <fullName evidence="4">HTH marR-type domain-containing protein</fullName>
    </recommendedName>
</protein>
<evidence type="ECO:0000256" key="3">
    <source>
        <dbReference type="ARBA" id="ARBA00023163"/>
    </source>
</evidence>
<dbReference type="RefSeq" id="WP_153539149.1">
    <property type="nucleotide sequence ID" value="NZ_WEGH01000004.1"/>
</dbReference>
<dbReference type="SMART" id="SM00347">
    <property type="entry name" value="HTH_MARR"/>
    <property type="match status" value="1"/>
</dbReference>
<sequence length="173" mass="19107">MDGTEDGVDMILQQWQTVRPGLDCSPMGVVGRLSRASRLLERGVKEEFARHGLEPWEFDVLATLLRSGPPHTLTAGELSTASMVSSAALTNRVDRLVDKGLVDRAVDPAHRRRVLVSLTERGMRLVDDALGHHLANERRLLEGLSAADREQLTDLLRRLLVSLGDTGRAEPDR</sequence>
<evidence type="ECO:0000259" key="4">
    <source>
        <dbReference type="PROSITE" id="PS50995"/>
    </source>
</evidence>
<dbReference type="Proteomes" id="UP000487268">
    <property type="component" value="Unassembled WGS sequence"/>
</dbReference>
<dbReference type="PANTHER" id="PTHR42756">
    <property type="entry name" value="TRANSCRIPTIONAL REGULATOR, MARR"/>
    <property type="match status" value="1"/>
</dbReference>
<dbReference type="EMBL" id="WEGH01000004">
    <property type="protein sequence ID" value="MQY08399.1"/>
    <property type="molecule type" value="Genomic_DNA"/>
</dbReference>
<reference evidence="5 6" key="1">
    <citation type="submission" date="2019-10" db="EMBL/GenBank/DDBJ databases">
        <title>Actinomadura rubteroloni sp. nov. and Actinomadura macrotermitis sp. nov., isolated from the gut of fungus growing-termite Macrotermes natalensis.</title>
        <authorList>
            <person name="Benndorf R."/>
            <person name="Martin K."/>
            <person name="Kuefner M."/>
            <person name="De Beer W."/>
            <person name="Kaster A.-K."/>
            <person name="Vollmers J."/>
            <person name="Poulsen M."/>
            <person name="Beemelmanns C."/>
        </authorList>
    </citation>
    <scope>NUCLEOTIDE SEQUENCE [LARGE SCALE GENOMIC DNA]</scope>
    <source>
        <strain evidence="5 6">RB68</strain>
    </source>
</reference>
<comment type="caution">
    <text evidence="5">The sequence shown here is derived from an EMBL/GenBank/DDBJ whole genome shotgun (WGS) entry which is preliminary data.</text>
</comment>
<name>A0A7K0C4N0_9ACTN</name>
<keyword evidence="2" id="KW-0238">DNA-binding</keyword>
<dbReference type="Pfam" id="PF12802">
    <property type="entry name" value="MarR_2"/>
    <property type="match status" value="1"/>
</dbReference>
<evidence type="ECO:0000256" key="2">
    <source>
        <dbReference type="ARBA" id="ARBA00023125"/>
    </source>
</evidence>
<dbReference type="PROSITE" id="PS50995">
    <property type="entry name" value="HTH_MARR_2"/>
    <property type="match status" value="1"/>
</dbReference>
<evidence type="ECO:0000313" key="6">
    <source>
        <dbReference type="Proteomes" id="UP000487268"/>
    </source>
</evidence>
<dbReference type="AlphaFoldDB" id="A0A7K0C4N0"/>
<accession>A0A7K0C4N0</accession>
<dbReference type="OrthoDB" id="3237509at2"/>
<gene>
    <name evidence="5" type="ORF">ACRB68_65060</name>
</gene>
<proteinExistence type="predicted"/>
<dbReference type="SUPFAM" id="SSF46785">
    <property type="entry name" value="Winged helix' DNA-binding domain"/>
    <property type="match status" value="1"/>
</dbReference>
<keyword evidence="6" id="KW-1185">Reference proteome</keyword>
<dbReference type="PRINTS" id="PR00598">
    <property type="entry name" value="HTHMARR"/>
</dbReference>
<keyword evidence="3" id="KW-0804">Transcription</keyword>
<feature type="domain" description="HTH marR-type" evidence="4">
    <location>
        <begin position="26"/>
        <end position="161"/>
    </location>
</feature>
<dbReference type="InterPro" id="IPR000835">
    <property type="entry name" value="HTH_MarR-typ"/>
</dbReference>
<dbReference type="Gene3D" id="1.10.10.10">
    <property type="entry name" value="Winged helix-like DNA-binding domain superfamily/Winged helix DNA-binding domain"/>
    <property type="match status" value="1"/>
</dbReference>
<dbReference type="PANTHER" id="PTHR42756:SF1">
    <property type="entry name" value="TRANSCRIPTIONAL REPRESSOR OF EMRAB OPERON"/>
    <property type="match status" value="1"/>
</dbReference>
<dbReference type="GO" id="GO:0003700">
    <property type="term" value="F:DNA-binding transcription factor activity"/>
    <property type="evidence" value="ECO:0007669"/>
    <property type="project" value="InterPro"/>
</dbReference>
<organism evidence="5 6">
    <name type="scientific">Actinomadura macrotermitis</name>
    <dbReference type="NCBI Taxonomy" id="2585200"/>
    <lineage>
        <taxon>Bacteria</taxon>
        <taxon>Bacillati</taxon>
        <taxon>Actinomycetota</taxon>
        <taxon>Actinomycetes</taxon>
        <taxon>Streptosporangiales</taxon>
        <taxon>Thermomonosporaceae</taxon>
        <taxon>Actinomadura</taxon>
    </lineage>
</organism>
<keyword evidence="1" id="KW-0805">Transcription regulation</keyword>
<dbReference type="InterPro" id="IPR036388">
    <property type="entry name" value="WH-like_DNA-bd_sf"/>
</dbReference>
<evidence type="ECO:0000256" key="1">
    <source>
        <dbReference type="ARBA" id="ARBA00023015"/>
    </source>
</evidence>
<dbReference type="InterPro" id="IPR036390">
    <property type="entry name" value="WH_DNA-bd_sf"/>
</dbReference>
<dbReference type="GO" id="GO:0003677">
    <property type="term" value="F:DNA binding"/>
    <property type="evidence" value="ECO:0007669"/>
    <property type="project" value="UniProtKB-KW"/>
</dbReference>